<feature type="transmembrane region" description="Helical" evidence="7">
    <location>
        <begin position="12"/>
        <end position="37"/>
    </location>
</feature>
<evidence type="ECO:0000313" key="8">
    <source>
        <dbReference type="EMBL" id="KAH9413989.1"/>
    </source>
</evidence>
<name>A0ABQ8IUJ3_DERPT</name>
<proteinExistence type="inferred from homology"/>
<evidence type="ECO:0000256" key="6">
    <source>
        <dbReference type="ARBA" id="ARBA00023180"/>
    </source>
</evidence>
<dbReference type="EMBL" id="NJHN03000115">
    <property type="protein sequence ID" value="KAH9413989.1"/>
    <property type="molecule type" value="Genomic_DNA"/>
</dbReference>
<dbReference type="PANTHER" id="PTHR11923:SF51">
    <property type="entry name" value="LYSOSOME MEMBRANE PROTEIN 2"/>
    <property type="match status" value="1"/>
</dbReference>
<dbReference type="PRINTS" id="PR01609">
    <property type="entry name" value="CD36FAMILY"/>
</dbReference>
<dbReference type="InterPro" id="IPR002159">
    <property type="entry name" value="CD36_fam"/>
</dbReference>
<organism evidence="8 9">
    <name type="scientific">Dermatophagoides pteronyssinus</name>
    <name type="common">European house dust mite</name>
    <dbReference type="NCBI Taxonomy" id="6956"/>
    <lineage>
        <taxon>Eukaryota</taxon>
        <taxon>Metazoa</taxon>
        <taxon>Ecdysozoa</taxon>
        <taxon>Arthropoda</taxon>
        <taxon>Chelicerata</taxon>
        <taxon>Arachnida</taxon>
        <taxon>Acari</taxon>
        <taxon>Acariformes</taxon>
        <taxon>Sarcoptiformes</taxon>
        <taxon>Astigmata</taxon>
        <taxon>Psoroptidia</taxon>
        <taxon>Analgoidea</taxon>
        <taxon>Pyroglyphidae</taxon>
        <taxon>Dermatophagoidinae</taxon>
        <taxon>Dermatophagoides</taxon>
    </lineage>
</organism>
<evidence type="ECO:0000256" key="1">
    <source>
        <dbReference type="ARBA" id="ARBA00004370"/>
    </source>
</evidence>
<evidence type="ECO:0000313" key="9">
    <source>
        <dbReference type="Proteomes" id="UP000887458"/>
    </source>
</evidence>
<evidence type="ECO:0000256" key="4">
    <source>
        <dbReference type="ARBA" id="ARBA00022989"/>
    </source>
</evidence>
<reference evidence="8 9" key="1">
    <citation type="journal article" date="2018" name="J. Allergy Clin. Immunol.">
        <title>High-quality assembly of Dermatophagoides pteronyssinus genome and transcriptome reveals a wide range of novel allergens.</title>
        <authorList>
            <person name="Liu X.Y."/>
            <person name="Yang K.Y."/>
            <person name="Wang M.Q."/>
            <person name="Kwok J.S."/>
            <person name="Zeng X."/>
            <person name="Yang Z."/>
            <person name="Xiao X.J."/>
            <person name="Lau C.P."/>
            <person name="Li Y."/>
            <person name="Huang Z.M."/>
            <person name="Ba J.G."/>
            <person name="Yim A.K."/>
            <person name="Ouyang C.Y."/>
            <person name="Ngai S.M."/>
            <person name="Chan T.F."/>
            <person name="Leung E.L."/>
            <person name="Liu L."/>
            <person name="Liu Z.G."/>
            <person name="Tsui S.K."/>
        </authorList>
    </citation>
    <scope>NUCLEOTIDE SEQUENCE [LARGE SCALE GENOMIC DNA]</scope>
    <source>
        <strain evidence="8">Derp</strain>
    </source>
</reference>
<dbReference type="PANTHER" id="PTHR11923">
    <property type="entry name" value="SCAVENGER RECEPTOR CLASS B TYPE-1 SR-B1"/>
    <property type="match status" value="1"/>
</dbReference>
<evidence type="ECO:0000256" key="2">
    <source>
        <dbReference type="ARBA" id="ARBA00010532"/>
    </source>
</evidence>
<evidence type="ECO:0000256" key="7">
    <source>
        <dbReference type="SAM" id="Phobius"/>
    </source>
</evidence>
<gene>
    <name evidence="8" type="ORF">DERP_012366</name>
</gene>
<comment type="subcellular location">
    <subcellularLocation>
        <location evidence="1">Membrane</location>
    </subcellularLocation>
</comment>
<keyword evidence="5 7" id="KW-0472">Membrane</keyword>
<keyword evidence="3 7" id="KW-0812">Transmembrane</keyword>
<comment type="similarity">
    <text evidence="2">Belongs to the CD36 family.</text>
</comment>
<evidence type="ECO:0000256" key="5">
    <source>
        <dbReference type="ARBA" id="ARBA00023136"/>
    </source>
</evidence>
<dbReference type="Pfam" id="PF01130">
    <property type="entry name" value="CD36"/>
    <property type="match status" value="1"/>
</dbReference>
<comment type="caution">
    <text evidence="8">The sequence shown here is derived from an EMBL/GenBank/DDBJ whole genome shotgun (WGS) entry which is preliminary data.</text>
</comment>
<dbReference type="Proteomes" id="UP000887458">
    <property type="component" value="Unassembled WGS sequence"/>
</dbReference>
<protein>
    <recommendedName>
        <fullName evidence="10">Scavenger receptor class B member 1-like</fullName>
    </recommendedName>
</protein>
<keyword evidence="4 7" id="KW-1133">Transmembrane helix</keyword>
<reference evidence="8 9" key="2">
    <citation type="journal article" date="2022" name="Mol. Biol. Evol.">
        <title>Comparative Genomics Reveals Insights into the Divergent Evolution of Astigmatic Mites and Household Pest Adaptations.</title>
        <authorList>
            <person name="Xiong Q."/>
            <person name="Wan A.T."/>
            <person name="Liu X."/>
            <person name="Fung C.S."/>
            <person name="Xiao X."/>
            <person name="Malainual N."/>
            <person name="Hou J."/>
            <person name="Wang L."/>
            <person name="Wang M."/>
            <person name="Yang K.Y."/>
            <person name="Cui Y."/>
            <person name="Leung E.L."/>
            <person name="Nong W."/>
            <person name="Shin S.K."/>
            <person name="Au S.W."/>
            <person name="Jeong K.Y."/>
            <person name="Chew F.T."/>
            <person name="Hui J.H."/>
            <person name="Leung T.F."/>
            <person name="Tungtrongchitr A."/>
            <person name="Zhong N."/>
            <person name="Liu Z."/>
            <person name="Tsui S.K."/>
        </authorList>
    </citation>
    <scope>NUCLEOTIDE SEQUENCE [LARGE SCALE GENOMIC DNA]</scope>
    <source>
        <strain evidence="8">Derp</strain>
    </source>
</reference>
<sequence>MKKSNQQQQRIAIKLLIIVIIGGILFCKFTDILILALQTQICITSEPLNDFTKKWKDPPLPITIDAYLFSIDNPEEFSNGRERAKLREFGPYSYRLEIHKDIIGFENDEKIVTFFDVQKFYFRNLESPGRLNDRINVLNFPAYALANMVRNMIASLPFSFGLNPLAFSFVSFLYLLHGESMLIKQNLTAGELLNGYPFTILDTIDRLAGPLRLFGIELPDTGMPENKFGFLWTKNGTRNGPYQTYTGQDGTDILRMVTFKGQTLLPFYDNDQCNALNGTESSTFGLNVHSDQKYYVFTHDLCRSLDFVYEKSVWINGLFTYRFGPARDAFAPPSKKPFNRCFCQRMDNENLCDGLFDISRCLNGAPLAYSFPHFLFANSEIRNNVENMQPSEKRHKAYIDVDPITGTPFNGADKIQINALLEPIPYLNGFSNVRSTILPLLWLQKSAKIDNKLTNELRLALYPIYLIYFIIYLLFFGSLALFTLHIARWSYQSYKEQTTNVIDPDIQKNPPSRSDSTEPIISAATAAAAAATTSGMNI</sequence>
<feature type="transmembrane region" description="Helical" evidence="7">
    <location>
        <begin position="465"/>
        <end position="487"/>
    </location>
</feature>
<evidence type="ECO:0000256" key="3">
    <source>
        <dbReference type="ARBA" id="ARBA00022692"/>
    </source>
</evidence>
<keyword evidence="9" id="KW-1185">Reference proteome</keyword>
<keyword evidence="6" id="KW-0325">Glycoprotein</keyword>
<evidence type="ECO:0008006" key="10">
    <source>
        <dbReference type="Google" id="ProtNLM"/>
    </source>
</evidence>
<accession>A0ABQ8IUJ3</accession>